<evidence type="ECO:0000313" key="7">
    <source>
        <dbReference type="EMBL" id="CAB4022254.1"/>
    </source>
</evidence>
<dbReference type="Pfam" id="PF02816">
    <property type="entry name" value="Alpha_kinase"/>
    <property type="match status" value="1"/>
</dbReference>
<keyword evidence="8" id="KW-1185">Reference proteome</keyword>
<evidence type="ECO:0000313" key="8">
    <source>
        <dbReference type="Proteomes" id="UP001152795"/>
    </source>
</evidence>
<dbReference type="Gene3D" id="3.30.200.20">
    <property type="entry name" value="Phosphorylase Kinase, domain 1"/>
    <property type="match status" value="1"/>
</dbReference>
<dbReference type="InterPro" id="IPR011009">
    <property type="entry name" value="Kinase-like_dom_sf"/>
</dbReference>
<keyword evidence="5" id="KW-0067">ATP-binding</keyword>
<keyword evidence="4" id="KW-0418">Kinase</keyword>
<dbReference type="InterPro" id="IPR051852">
    <property type="entry name" value="Alpha-type_PK"/>
</dbReference>
<dbReference type="SUPFAM" id="SSF56112">
    <property type="entry name" value="Protein kinase-like (PK-like)"/>
    <property type="match status" value="1"/>
</dbReference>
<keyword evidence="7" id="KW-0675">Receptor</keyword>
<dbReference type="SMART" id="SM00811">
    <property type="entry name" value="Alpha_kinase"/>
    <property type="match status" value="1"/>
</dbReference>
<dbReference type="CDD" id="cd04515">
    <property type="entry name" value="Alpha_kinase"/>
    <property type="match status" value="1"/>
</dbReference>
<dbReference type="EMBL" id="CACRXK020011886">
    <property type="protein sequence ID" value="CAB4022254.1"/>
    <property type="molecule type" value="Genomic_DNA"/>
</dbReference>
<organism evidence="7 8">
    <name type="scientific">Paramuricea clavata</name>
    <name type="common">Red gorgonian</name>
    <name type="synonym">Violescent sea-whip</name>
    <dbReference type="NCBI Taxonomy" id="317549"/>
    <lineage>
        <taxon>Eukaryota</taxon>
        <taxon>Metazoa</taxon>
        <taxon>Cnidaria</taxon>
        <taxon>Anthozoa</taxon>
        <taxon>Octocorallia</taxon>
        <taxon>Malacalcyonacea</taxon>
        <taxon>Plexauridae</taxon>
        <taxon>Paramuricea</taxon>
    </lineage>
</organism>
<evidence type="ECO:0000256" key="3">
    <source>
        <dbReference type="ARBA" id="ARBA00022741"/>
    </source>
</evidence>
<dbReference type="AlphaFoldDB" id="A0A7D9KYH0"/>
<name>A0A7D9KYH0_PARCT</name>
<evidence type="ECO:0000256" key="2">
    <source>
        <dbReference type="ARBA" id="ARBA00022679"/>
    </source>
</evidence>
<protein>
    <submittedName>
        <fullName evidence="7">Transient receptor potential cation channel subfamily M member 6</fullName>
    </submittedName>
</protein>
<dbReference type="InterPro" id="IPR004166">
    <property type="entry name" value="a-kinase_dom"/>
</dbReference>
<gene>
    <name evidence="7" type="ORF">PACLA_8A021694</name>
</gene>
<reference evidence="7" key="1">
    <citation type="submission" date="2020-04" db="EMBL/GenBank/DDBJ databases">
        <authorList>
            <person name="Alioto T."/>
            <person name="Alioto T."/>
            <person name="Gomez Garrido J."/>
        </authorList>
    </citation>
    <scope>NUCLEOTIDE SEQUENCE</scope>
    <source>
        <strain evidence="7">A484AB</strain>
    </source>
</reference>
<keyword evidence="2" id="KW-0808">Transferase</keyword>
<dbReference type="GO" id="GO:0004674">
    <property type="term" value="F:protein serine/threonine kinase activity"/>
    <property type="evidence" value="ECO:0007669"/>
    <property type="project" value="UniProtKB-KW"/>
</dbReference>
<dbReference type="OrthoDB" id="5980536at2759"/>
<keyword evidence="1" id="KW-0723">Serine/threonine-protein kinase</keyword>
<proteinExistence type="predicted"/>
<keyword evidence="3" id="KW-0547">Nucleotide-binding</keyword>
<evidence type="ECO:0000256" key="4">
    <source>
        <dbReference type="ARBA" id="ARBA00022777"/>
    </source>
</evidence>
<evidence type="ECO:0000256" key="5">
    <source>
        <dbReference type="ARBA" id="ARBA00022840"/>
    </source>
</evidence>
<dbReference type="Proteomes" id="UP001152795">
    <property type="component" value="Unassembled WGS sequence"/>
</dbReference>
<dbReference type="PROSITE" id="PS51158">
    <property type="entry name" value="ALPHA_KINASE"/>
    <property type="match status" value="1"/>
</dbReference>
<comment type="caution">
    <text evidence="7">The sequence shown here is derived from an EMBL/GenBank/DDBJ whole genome shotgun (WGS) entry which is preliminary data.</text>
</comment>
<evidence type="ECO:0000256" key="6">
    <source>
        <dbReference type="SAM" id="MobiDB-lite"/>
    </source>
</evidence>
<dbReference type="PANTHER" id="PTHR45992">
    <property type="entry name" value="EUKARYOTIC ELONGATION FACTOR 2 KINASE-RELATED"/>
    <property type="match status" value="1"/>
</dbReference>
<accession>A0A7D9KYH0</accession>
<dbReference type="GO" id="GO:0005524">
    <property type="term" value="F:ATP binding"/>
    <property type="evidence" value="ECO:0007669"/>
    <property type="project" value="UniProtKB-KW"/>
</dbReference>
<feature type="region of interest" description="Disordered" evidence="6">
    <location>
        <begin position="142"/>
        <end position="176"/>
    </location>
</feature>
<dbReference type="Gene3D" id="3.20.200.10">
    <property type="entry name" value="MHCK/EF2 kinase"/>
    <property type="match status" value="1"/>
</dbReference>
<feature type="compositionally biased region" description="Polar residues" evidence="6">
    <location>
        <begin position="142"/>
        <end position="153"/>
    </location>
</feature>
<feature type="region of interest" description="Disordered" evidence="6">
    <location>
        <begin position="1"/>
        <end position="36"/>
    </location>
</feature>
<sequence>MSNKRKATWDRLKQQMANKRTAPDANRKAKGSSAPHEIIVQRLASEPDNKQTFRPVQPREFVDFPYEDLSLANLKKACAAHFALPAMTCDVLVSNKGPSATNIKQIPHRKDKVYLVRFVVGQEDNSVSSVYPGQDCSVTSVFDTNSSRRSNTQSEKRYSPSSGPMEPKGTYKRPSMDTQFPASVSIDALLKAGKLVKPKLKNKVTLTFEEFDVATQKWTDMVEVVCNVEKEKFASGGFRDAYNATLTSNSVTEHLGNKWVVKLYNAKAVASITGAMQTTVENHCRKQVQMHAVARHVTKKFKSLLPREFGECFQYNRCYYTTIDGQPATIEEFVPGSFVKLINNNGIIIPVPDDDDDFKELLQKAECLVHHSYQSSNTKFMLLDIQGMGYKLFDPEIATKEVLDVESNEVYFCCGNCSSVGIDAFLATHKCNKFCGMMKLAENKMFIEVD</sequence>
<evidence type="ECO:0000256" key="1">
    <source>
        <dbReference type="ARBA" id="ARBA00022527"/>
    </source>
</evidence>